<gene>
    <name evidence="1" type="ORF">NSCI0253_LOCUS7678</name>
</gene>
<sequence length="392" mass="43366">MEGLAFGRFFSLEPKEGFISCERAKDLFGCETVSIQPKLLAAGGAEIGDTLAFDLVTGHWGNPVGSAPMWRYIPDSSFLGDLSIPRFVGEVKPFASGNGGRVLCPLTRRAYGRDPYIQKAQLRAGRLSEGDKVAFNVRTDSEGRLEVVGPLFKSLLHIKCVSLRRPTRDYLHPLRRILDVSVCSSNWIKLPLQLLLRTSAASGPVGLALCASTCTTWRDRLRGCDAVTEGYWIMLLWKWYPEVVQKSLLGVKVTSAIVQSTNNPTFWRGKFATRWSEDWLERKSLSKRPKSCWRCGAEFCEAYEDDLCQFHSGHFGRVGESGMMEEAMSERCVRQALLGRKSTRNRPHRPRVPGAMLPGPLGDGGGGESVWIWSCCGIRDVAGAGCCTGSHI</sequence>
<evidence type="ECO:0000313" key="1">
    <source>
        <dbReference type="EMBL" id="CAD8833330.1"/>
    </source>
</evidence>
<proteinExistence type="predicted"/>
<protein>
    <submittedName>
        <fullName evidence="1">Uncharacterized protein</fullName>
    </submittedName>
</protein>
<dbReference type="EMBL" id="HBFQ01010936">
    <property type="protein sequence ID" value="CAD8833330.1"/>
    <property type="molecule type" value="Transcribed_RNA"/>
</dbReference>
<reference evidence="1" key="1">
    <citation type="submission" date="2021-01" db="EMBL/GenBank/DDBJ databases">
        <authorList>
            <person name="Corre E."/>
            <person name="Pelletier E."/>
            <person name="Niang G."/>
            <person name="Scheremetjew M."/>
            <person name="Finn R."/>
            <person name="Kale V."/>
            <person name="Holt S."/>
            <person name="Cochrane G."/>
            <person name="Meng A."/>
            <person name="Brown T."/>
            <person name="Cohen L."/>
        </authorList>
    </citation>
    <scope>NUCLEOTIDE SEQUENCE</scope>
</reference>
<dbReference type="AlphaFoldDB" id="A0A7S1EZE0"/>
<organism evidence="1">
    <name type="scientific">Noctiluca scintillans</name>
    <name type="common">Sea sparkle</name>
    <name type="synonym">Red tide dinoflagellate</name>
    <dbReference type="NCBI Taxonomy" id="2966"/>
    <lineage>
        <taxon>Eukaryota</taxon>
        <taxon>Sar</taxon>
        <taxon>Alveolata</taxon>
        <taxon>Dinophyceae</taxon>
        <taxon>Noctilucales</taxon>
        <taxon>Noctilucaceae</taxon>
        <taxon>Noctiluca</taxon>
    </lineage>
</organism>
<name>A0A7S1EZE0_NOCSC</name>
<accession>A0A7S1EZE0</accession>